<accession>A2FBH7</accession>
<gene>
    <name evidence="1" type="ORF">TVAG_080240</name>
</gene>
<dbReference type="InterPro" id="IPR032675">
    <property type="entry name" value="LRR_dom_sf"/>
</dbReference>
<reference evidence="1" key="2">
    <citation type="journal article" date="2007" name="Science">
        <title>Draft genome sequence of the sexually transmitted pathogen Trichomonas vaginalis.</title>
        <authorList>
            <person name="Carlton J.M."/>
            <person name="Hirt R.P."/>
            <person name="Silva J.C."/>
            <person name="Delcher A.L."/>
            <person name="Schatz M."/>
            <person name="Zhao Q."/>
            <person name="Wortman J.R."/>
            <person name="Bidwell S.L."/>
            <person name="Alsmark U.C.M."/>
            <person name="Besteiro S."/>
            <person name="Sicheritz-Ponten T."/>
            <person name="Noel C.J."/>
            <person name="Dacks J.B."/>
            <person name="Foster P.G."/>
            <person name="Simillion C."/>
            <person name="Van de Peer Y."/>
            <person name="Miranda-Saavedra D."/>
            <person name="Barton G.J."/>
            <person name="Westrop G.D."/>
            <person name="Mueller S."/>
            <person name="Dessi D."/>
            <person name="Fiori P.L."/>
            <person name="Ren Q."/>
            <person name="Paulsen I."/>
            <person name="Zhang H."/>
            <person name="Bastida-Corcuera F.D."/>
            <person name="Simoes-Barbosa A."/>
            <person name="Brown M.T."/>
            <person name="Hayes R.D."/>
            <person name="Mukherjee M."/>
            <person name="Okumura C.Y."/>
            <person name="Schneider R."/>
            <person name="Smith A.J."/>
            <person name="Vanacova S."/>
            <person name="Villalvazo M."/>
            <person name="Haas B.J."/>
            <person name="Pertea M."/>
            <person name="Feldblyum T.V."/>
            <person name="Utterback T.R."/>
            <person name="Shu C.L."/>
            <person name="Osoegawa K."/>
            <person name="de Jong P.J."/>
            <person name="Hrdy I."/>
            <person name="Horvathova L."/>
            <person name="Zubacova Z."/>
            <person name="Dolezal P."/>
            <person name="Malik S.B."/>
            <person name="Logsdon J.M. Jr."/>
            <person name="Henze K."/>
            <person name="Gupta A."/>
            <person name="Wang C.C."/>
            <person name="Dunne R.L."/>
            <person name="Upcroft J.A."/>
            <person name="Upcroft P."/>
            <person name="White O."/>
            <person name="Salzberg S.L."/>
            <person name="Tang P."/>
            <person name="Chiu C.-H."/>
            <person name="Lee Y.-S."/>
            <person name="Embley T.M."/>
            <person name="Coombs G.H."/>
            <person name="Mottram J.C."/>
            <person name="Tachezy J."/>
            <person name="Fraser-Liggett C.M."/>
            <person name="Johnson P.J."/>
        </authorList>
    </citation>
    <scope>NUCLEOTIDE SEQUENCE [LARGE SCALE GENOMIC DNA]</scope>
    <source>
        <strain evidence="1">G3</strain>
    </source>
</reference>
<evidence type="ECO:0000313" key="2">
    <source>
        <dbReference type="Proteomes" id="UP000001542"/>
    </source>
</evidence>
<dbReference type="Gene3D" id="3.80.10.10">
    <property type="entry name" value="Ribonuclease Inhibitor"/>
    <property type="match status" value="4"/>
</dbReference>
<dbReference type="PANTHER" id="PTHR45661">
    <property type="entry name" value="SURFACE ANTIGEN"/>
    <property type="match status" value="1"/>
</dbReference>
<dbReference type="AlphaFoldDB" id="A2FBH7"/>
<dbReference type="Proteomes" id="UP000001542">
    <property type="component" value="Unassembled WGS sequence"/>
</dbReference>
<reference evidence="1" key="1">
    <citation type="submission" date="2006-10" db="EMBL/GenBank/DDBJ databases">
        <authorList>
            <person name="Amadeo P."/>
            <person name="Zhao Q."/>
            <person name="Wortman J."/>
            <person name="Fraser-Liggett C."/>
            <person name="Carlton J."/>
        </authorList>
    </citation>
    <scope>NUCLEOTIDE SEQUENCE</scope>
    <source>
        <strain evidence="1">G3</strain>
    </source>
</reference>
<dbReference type="VEuPathDB" id="TrichDB:TVAG_080240"/>
<protein>
    <submittedName>
        <fullName evidence="1">Surface antigen BspA-like</fullName>
    </submittedName>
</protein>
<dbReference type="Pfam" id="PF13306">
    <property type="entry name" value="LRR_5"/>
    <property type="match status" value="6"/>
</dbReference>
<dbReference type="InterPro" id="IPR026906">
    <property type="entry name" value="LRR_5"/>
</dbReference>
<sequence length="846" mass="96719">MITFLLLLYKDIDKRFYSSDGKNLTKVNDTSLDLRISSTCEIIQDQCFYLLKTLFSFSFEENPNLTTIGKNSFCGCTNLTIINLSSCKKLTKISSGAFYYCTNVNQILLPEGLLEIGRDAFWYVTQMTSIIIPASVKRIEKAEFNYCDKLQNVTLEEGSNLTSLERYVFTYTAITTFQIPEKVSKIHGEAFYYGKLTNISVHPNNNYLTSDGNAVYSKNESILFFICNKTGYEIPDTITTINEYCFSYSTIETLIIPNSVTTIGKYCFHDSHIKTIVLPNSLTSIGMYCFQYTSIETITIPNSTTTIGESCFVSSSIKTIIIPNTVTTLGERFLIFANIGTFTIPNSITTIWEQSFYSTNLDSIIIPASVNMILRGAFSYCHHLHEVTFLGPVDYIDQYVFEYCENLKLIKFPNSTMTVRGSGFVTTEMPEVKLSFTCKTLFYDSQNSIFDSIQRNTKVSISYLNESNLIITPDCLIMDSDQAIIYEYWGYFPYYDNTRITIPKSVKKINEKVFENSIIEKFYFTEDSQITYIGKEAFRNCSKIRSFNYSFPYLQTLGTSSFKDCNNLENFTFSSPVLTVMNNAFENCIKLKKVNNITNIPYHCFCGCTNLEEVTIREGSEEIGYKSFENCSSLLSIKIPQSFKIISEYSFLYCKKLKSIIFSETNSLDTFSINSISECESLTNISNFSSEKYKCIDNTLYYKNNNKWELIFHLSSSKDKELNISCDVICSYSFNSSNNIEKINITSDSVSVIEEHSFNNCLNLKYINFPLSVSDVEIDAFHDCKSIRCPLIIENTSTDYLKMIVSSGIPRRLMISCHIAHVSNNLLNLKSLRYPSTHLFWKHLTK</sequence>
<dbReference type="VEuPathDB" id="TrichDB:TVAGG3_1006180"/>
<dbReference type="PANTHER" id="PTHR45661:SF3">
    <property type="entry name" value="IG-LIKE DOMAIN-CONTAINING PROTEIN"/>
    <property type="match status" value="1"/>
</dbReference>
<dbReference type="SUPFAM" id="SSF52058">
    <property type="entry name" value="L domain-like"/>
    <property type="match status" value="3"/>
</dbReference>
<keyword evidence="2" id="KW-1185">Reference proteome</keyword>
<organism evidence="1 2">
    <name type="scientific">Trichomonas vaginalis (strain ATCC PRA-98 / G3)</name>
    <dbReference type="NCBI Taxonomy" id="412133"/>
    <lineage>
        <taxon>Eukaryota</taxon>
        <taxon>Metamonada</taxon>
        <taxon>Parabasalia</taxon>
        <taxon>Trichomonadida</taxon>
        <taxon>Trichomonadidae</taxon>
        <taxon>Trichomonas</taxon>
    </lineage>
</organism>
<proteinExistence type="predicted"/>
<evidence type="ECO:0000313" key="1">
    <source>
        <dbReference type="EMBL" id="EAX97764.1"/>
    </source>
</evidence>
<dbReference type="InParanoid" id="A2FBH7"/>
<dbReference type="EMBL" id="DS113702">
    <property type="protein sequence ID" value="EAX97764.1"/>
    <property type="molecule type" value="Genomic_DNA"/>
</dbReference>
<dbReference type="SMR" id="A2FBH7"/>
<dbReference type="InterPro" id="IPR053139">
    <property type="entry name" value="Surface_bspA-like"/>
</dbReference>
<name>A2FBH7_TRIV3</name>